<gene>
    <name evidence="20" type="ORF">I79_005887</name>
</gene>
<dbReference type="InterPro" id="IPR007110">
    <property type="entry name" value="Ig-like_dom"/>
</dbReference>
<keyword evidence="3" id="KW-0597">Phosphoprotein</keyword>
<dbReference type="InterPro" id="IPR003988">
    <property type="entry name" value="ICAM"/>
</dbReference>
<dbReference type="GO" id="GO:0005178">
    <property type="term" value="F:integrin binding"/>
    <property type="evidence" value="ECO:0007669"/>
    <property type="project" value="InterPro"/>
</dbReference>
<dbReference type="SUPFAM" id="SSF48726">
    <property type="entry name" value="Immunoglobulin"/>
    <property type="match status" value="9"/>
</dbReference>
<evidence type="ECO:0000256" key="18">
    <source>
        <dbReference type="SAM" id="SignalP"/>
    </source>
</evidence>
<proteinExistence type="inferred from homology"/>
<evidence type="ECO:0000256" key="9">
    <source>
        <dbReference type="ARBA" id="ARBA00023136"/>
    </source>
</evidence>
<evidence type="ECO:0000256" key="3">
    <source>
        <dbReference type="ARBA" id="ARBA00022553"/>
    </source>
</evidence>
<dbReference type="GO" id="GO:0005886">
    <property type="term" value="C:plasma membrane"/>
    <property type="evidence" value="ECO:0007669"/>
    <property type="project" value="TreeGrafter"/>
</dbReference>
<keyword evidence="6" id="KW-0677">Repeat</keyword>
<dbReference type="FunFam" id="2.60.40.10:FF:000648">
    <property type="entry name" value="Intercellular adhesion molecule 1"/>
    <property type="match status" value="1"/>
</dbReference>
<feature type="chain" id="PRO_5003443859" description="Intercellular adhesion molecule 5" evidence="18">
    <location>
        <begin position="23"/>
        <end position="991"/>
    </location>
</feature>
<evidence type="ECO:0000313" key="20">
    <source>
        <dbReference type="EMBL" id="EGV96203.1"/>
    </source>
</evidence>
<dbReference type="PRINTS" id="PR01473">
    <property type="entry name" value="ICAM"/>
</dbReference>
<organism evidence="20 21">
    <name type="scientific">Cricetulus griseus</name>
    <name type="common">Chinese hamster</name>
    <name type="synonym">Cricetulus barabensis griseus</name>
    <dbReference type="NCBI Taxonomy" id="10029"/>
    <lineage>
        <taxon>Eukaryota</taxon>
        <taxon>Metazoa</taxon>
        <taxon>Chordata</taxon>
        <taxon>Craniata</taxon>
        <taxon>Vertebrata</taxon>
        <taxon>Euteleostomi</taxon>
        <taxon>Mammalia</taxon>
        <taxon>Eutheria</taxon>
        <taxon>Euarchontoglires</taxon>
        <taxon>Glires</taxon>
        <taxon>Rodentia</taxon>
        <taxon>Myomorpha</taxon>
        <taxon>Muroidea</taxon>
        <taxon>Cricetidae</taxon>
        <taxon>Cricetinae</taxon>
        <taxon>Cricetulus</taxon>
    </lineage>
</organism>
<comment type="similarity">
    <text evidence="2">Belongs to the immunoglobulin superfamily. ICAM family.</text>
</comment>
<feature type="transmembrane region" description="Helical" evidence="17">
    <location>
        <begin position="907"/>
        <end position="932"/>
    </location>
</feature>
<dbReference type="PANTHER" id="PTHR13771">
    <property type="entry name" value="INTERCELLULAR ADHESION MOLECULE"/>
    <property type="match status" value="1"/>
</dbReference>
<dbReference type="Gene3D" id="2.60.40.10">
    <property type="entry name" value="Immunoglobulins"/>
    <property type="match status" value="9"/>
</dbReference>
<evidence type="ECO:0000256" key="13">
    <source>
        <dbReference type="ARBA" id="ARBA00053096"/>
    </source>
</evidence>
<dbReference type="FunFam" id="2.60.40.10:FF:000338">
    <property type="entry name" value="intercellular adhesion molecule 5"/>
    <property type="match status" value="1"/>
</dbReference>
<keyword evidence="4 17" id="KW-0812">Transmembrane</keyword>
<dbReference type="InterPro" id="IPR003598">
    <property type="entry name" value="Ig_sub2"/>
</dbReference>
<dbReference type="FunFam" id="2.60.40.10:FF:000194">
    <property type="entry name" value="Intercellular adhesion molecule 1"/>
    <property type="match status" value="1"/>
</dbReference>
<evidence type="ECO:0000256" key="15">
    <source>
        <dbReference type="ARBA" id="ARBA00083861"/>
    </source>
</evidence>
<evidence type="ECO:0000256" key="12">
    <source>
        <dbReference type="ARBA" id="ARBA00023319"/>
    </source>
</evidence>
<dbReference type="InParanoid" id="G3H6D2"/>
<evidence type="ECO:0000256" key="14">
    <source>
        <dbReference type="ARBA" id="ARBA00069858"/>
    </source>
</evidence>
<evidence type="ECO:0000256" key="4">
    <source>
        <dbReference type="ARBA" id="ARBA00022692"/>
    </source>
</evidence>
<feature type="signal peptide" evidence="18">
    <location>
        <begin position="1"/>
        <end position="22"/>
    </location>
</feature>
<dbReference type="SMART" id="SM00408">
    <property type="entry name" value="IGc2"/>
    <property type="match status" value="4"/>
</dbReference>
<dbReference type="InterPro" id="IPR013768">
    <property type="entry name" value="ICAM_N"/>
</dbReference>
<evidence type="ECO:0000256" key="11">
    <source>
        <dbReference type="ARBA" id="ARBA00023180"/>
    </source>
</evidence>
<dbReference type="PaxDb" id="10029-XP_007624353.1"/>
<keyword evidence="12" id="KW-0393">Immunoglobulin domain</keyword>
<keyword evidence="10" id="KW-1015">Disulfide bond</keyword>
<dbReference type="FunFam" id="2.60.40.10:FF:000950">
    <property type="entry name" value="Intercellular adhesion molecule 5"/>
    <property type="match status" value="1"/>
</dbReference>
<sequence>MPGPSPGLRRALLGLWAVLGLGILGISETPDMGYRGAKISERGGPQAEPAFSRAAVALEPFWADLQPRVALVERGGSLWLNCSTNCPRPERGGLETSLRRNGTQRGLRWLARQLVDIREPETQPVCFFRCARRTLQARGLIRTFREFWVLTPLRSLDLPFKLRPPALMPSFPGATGGALQLTRAEVSSLAERPDRVELVPLPPWQPVGENFTLSCRVPGAGPRASLTLTLLRGAQELIRRSFAGEPPRARGAVLTATVLARREDHGVNFSCLAELDLRPQGLGLFANSSTLRQLRTFALPPIPPSLVTPRFLEVGSERPVSCSLDGLFPAPEARVYLSLGDQRLQPDVTFDGDSLLATATATPSAEQEGTRQLLCSVTLGGESRETQENLTVYSFPTPLLTLSEPVAPEGKVVTVSCWAGARALVTLEGISAAVPGQPAELQLNVTEKDDKRGFFCEAALEVDGETLRKNQSAELRVLYSPRLDDSDCPRSWTWPEGPEQSLRCEARGNPEPSVHCARPDSGGAVLALGLLGPVTRSLAGTYRCTAVNGQGQAVKDVTLNVEYAPALDSIGCPEHITWLEGTEASLSCVAHGVPPPNVSCVRSDTDRVMEGLLRVTREHAGIYRCEAINARGSAAKNVAVTVEYGPSFEELSCPSNWTWVEGSGRLFSCEVDGKPEPRVECLGSEGASKGAVLPLVSSNPGPRNSVTSSNLSPGIYLCNATNRHGSTVKTVVVSAESPPQMDEFSCPSHQTWLEGAEATALVCSARGRPSPRVRCSREGAARLERLQVSREDAGTYRCVATNAHGTDSRTVTVGVEYRPVVAELAASPPSVRPGGNFTLTCRAEAWPPAQISWRAPPGALNLGLSSNNSTLSVSGAMGSHGGEYECAATNAHGRHARRITVRVAGPWLWVAVGGAAGGAALLAAGAGLAFYVQSTACKKGEYNVQEAESSGEAVCLNGAGGTPGAEGGAETPGTAESPADGEVFAIQLTAQ</sequence>
<keyword evidence="7" id="KW-0130">Cell adhesion</keyword>
<feature type="domain" description="Ig-like" evidence="19">
    <location>
        <begin position="739"/>
        <end position="812"/>
    </location>
</feature>
<evidence type="ECO:0000256" key="6">
    <source>
        <dbReference type="ARBA" id="ARBA00022737"/>
    </source>
</evidence>
<comment type="subcellular location">
    <subcellularLocation>
        <location evidence="1">Membrane</location>
        <topology evidence="1">Single-pass type I membrane protein</topology>
    </subcellularLocation>
</comment>
<dbReference type="InterPro" id="IPR048679">
    <property type="entry name" value="ICAM1_3_5_D2"/>
</dbReference>
<keyword evidence="8 17" id="KW-1133">Transmembrane helix</keyword>
<evidence type="ECO:0000256" key="2">
    <source>
        <dbReference type="ARBA" id="ARBA00005925"/>
    </source>
</evidence>
<dbReference type="InterPro" id="IPR047012">
    <property type="entry name" value="ICAM_VCAM"/>
</dbReference>
<feature type="domain" description="Ig-like" evidence="19">
    <location>
        <begin position="481"/>
        <end position="560"/>
    </location>
</feature>
<evidence type="ECO:0000256" key="8">
    <source>
        <dbReference type="ARBA" id="ARBA00022989"/>
    </source>
</evidence>
<evidence type="ECO:0000256" key="17">
    <source>
        <dbReference type="SAM" id="Phobius"/>
    </source>
</evidence>
<evidence type="ECO:0000259" key="19">
    <source>
        <dbReference type="PROSITE" id="PS50835"/>
    </source>
</evidence>
<dbReference type="STRING" id="10029.G3H6D2"/>
<feature type="region of interest" description="Disordered" evidence="16">
    <location>
        <begin position="958"/>
        <end position="980"/>
    </location>
</feature>
<evidence type="ECO:0000256" key="5">
    <source>
        <dbReference type="ARBA" id="ARBA00022729"/>
    </source>
</evidence>
<dbReference type="GlyGen" id="G3H6D2">
    <property type="glycosylation" value="3 sites"/>
</dbReference>
<dbReference type="FunCoup" id="G3H6D2">
    <property type="interactions" value="197"/>
</dbReference>
<evidence type="ECO:0000256" key="16">
    <source>
        <dbReference type="SAM" id="MobiDB-lite"/>
    </source>
</evidence>
<evidence type="ECO:0000256" key="10">
    <source>
        <dbReference type="ARBA" id="ARBA00023157"/>
    </source>
</evidence>
<accession>G3H6D2</accession>
<dbReference type="Proteomes" id="UP000001075">
    <property type="component" value="Unassembled WGS sequence"/>
</dbReference>
<feature type="compositionally biased region" description="Gly residues" evidence="16">
    <location>
        <begin position="958"/>
        <end position="967"/>
    </location>
</feature>
<dbReference type="Pfam" id="PF03921">
    <property type="entry name" value="ICAM_N"/>
    <property type="match status" value="1"/>
</dbReference>
<keyword evidence="11" id="KW-0325">Glycoprotein</keyword>
<keyword evidence="9 17" id="KW-0472">Membrane</keyword>
<dbReference type="PANTHER" id="PTHR13771:SF9">
    <property type="entry name" value="INTERCELLULAR ADHESION MOLECULE 5"/>
    <property type="match status" value="1"/>
</dbReference>
<reference evidence="21" key="1">
    <citation type="journal article" date="2011" name="Nat. Biotechnol.">
        <title>The genomic sequence of the Chinese hamster ovary (CHO)-K1 cell line.</title>
        <authorList>
            <person name="Xu X."/>
            <person name="Nagarajan H."/>
            <person name="Lewis N.E."/>
            <person name="Pan S."/>
            <person name="Cai Z."/>
            <person name="Liu X."/>
            <person name="Chen W."/>
            <person name="Xie M."/>
            <person name="Wang W."/>
            <person name="Hammond S."/>
            <person name="Andersen M.R."/>
            <person name="Neff N."/>
            <person name="Passarelli B."/>
            <person name="Koh W."/>
            <person name="Fan H.C."/>
            <person name="Wang J."/>
            <person name="Gui Y."/>
            <person name="Lee K.H."/>
            <person name="Betenbaugh M.J."/>
            <person name="Quake S.R."/>
            <person name="Famili I."/>
            <person name="Palsson B.O."/>
            <person name="Wang J."/>
        </authorList>
    </citation>
    <scope>NUCLEOTIDE SEQUENCE [LARGE SCALE GENOMIC DNA]</scope>
    <source>
        <strain evidence="21">CHO K1 cell line</strain>
    </source>
</reference>
<dbReference type="AlphaFoldDB" id="G3H6D2"/>
<evidence type="ECO:0000313" key="21">
    <source>
        <dbReference type="Proteomes" id="UP000001075"/>
    </source>
</evidence>
<dbReference type="EMBL" id="JH000173">
    <property type="protein sequence ID" value="EGV96203.1"/>
    <property type="molecule type" value="Genomic_DNA"/>
</dbReference>
<dbReference type="PRINTS" id="PR01472">
    <property type="entry name" value="ICAMVCAM1"/>
</dbReference>
<dbReference type="InterPro" id="IPR036179">
    <property type="entry name" value="Ig-like_dom_sf"/>
</dbReference>
<protein>
    <recommendedName>
        <fullName evidence="14">Intercellular adhesion molecule 5</fullName>
    </recommendedName>
    <alternativeName>
        <fullName evidence="15">Telencephalin</fullName>
    </alternativeName>
</protein>
<dbReference type="Pfam" id="PF13927">
    <property type="entry name" value="Ig_3"/>
    <property type="match status" value="1"/>
</dbReference>
<comment type="function">
    <text evidence="13">ICAM proteins are ligands for the leukocyte adhesion protein LFA-1 (integrin alpha-L/beta-2).</text>
</comment>
<keyword evidence="5 18" id="KW-0732">Signal</keyword>
<dbReference type="PROSITE" id="PS50835">
    <property type="entry name" value="IG_LIKE"/>
    <property type="match status" value="4"/>
</dbReference>
<dbReference type="FunFam" id="2.60.40.10:FF:000335">
    <property type="entry name" value="Intercellular adhesion molecule 5"/>
    <property type="match status" value="3"/>
</dbReference>
<dbReference type="Pfam" id="PF21146">
    <property type="entry name" value="ICAM1_3_5_D2"/>
    <property type="match status" value="1"/>
</dbReference>
<dbReference type="eggNOG" id="ENOG502QS16">
    <property type="taxonomic scope" value="Eukaryota"/>
</dbReference>
<dbReference type="GO" id="GO:0098609">
    <property type="term" value="P:cell-cell adhesion"/>
    <property type="evidence" value="ECO:0007669"/>
    <property type="project" value="InterPro"/>
</dbReference>
<evidence type="ECO:0000256" key="7">
    <source>
        <dbReference type="ARBA" id="ARBA00022889"/>
    </source>
</evidence>
<dbReference type="FunFam" id="2.60.40.10:FF:000459">
    <property type="entry name" value="Intercellular adhesion molecule 1"/>
    <property type="match status" value="1"/>
</dbReference>
<dbReference type="InterPro" id="IPR003599">
    <property type="entry name" value="Ig_sub"/>
</dbReference>
<feature type="domain" description="Ig-like" evidence="19">
    <location>
        <begin position="819"/>
        <end position="902"/>
    </location>
</feature>
<feature type="domain" description="Ig-like" evidence="19">
    <location>
        <begin position="565"/>
        <end position="641"/>
    </location>
</feature>
<dbReference type="InterPro" id="IPR013783">
    <property type="entry name" value="Ig-like_fold"/>
</dbReference>
<dbReference type="SMART" id="SM00409">
    <property type="entry name" value="IG"/>
    <property type="match status" value="6"/>
</dbReference>
<dbReference type="InterPro" id="IPR003987">
    <property type="entry name" value="ICAM_VCAM_N"/>
</dbReference>
<evidence type="ECO:0000256" key="1">
    <source>
        <dbReference type="ARBA" id="ARBA00004479"/>
    </source>
</evidence>
<name>G3H6D2_CRIGR</name>